<evidence type="ECO:0000313" key="4">
    <source>
        <dbReference type="Proteomes" id="UP000586042"/>
    </source>
</evidence>
<protein>
    <recommendedName>
        <fullName evidence="2">Thioredoxin domain-containing protein</fullName>
    </recommendedName>
</protein>
<name>A0A7Y6I2B5_9ACTN</name>
<dbReference type="Proteomes" id="UP000586042">
    <property type="component" value="Unassembled WGS sequence"/>
</dbReference>
<keyword evidence="1" id="KW-0472">Membrane</keyword>
<keyword evidence="4" id="KW-1185">Reference proteome</keyword>
<keyword evidence="1" id="KW-0812">Transmembrane</keyword>
<dbReference type="Gene3D" id="3.40.30.10">
    <property type="entry name" value="Glutaredoxin"/>
    <property type="match status" value="1"/>
</dbReference>
<dbReference type="SUPFAM" id="SSF52833">
    <property type="entry name" value="Thioredoxin-like"/>
    <property type="match status" value="1"/>
</dbReference>
<evidence type="ECO:0000313" key="3">
    <source>
        <dbReference type="EMBL" id="NUW30420.1"/>
    </source>
</evidence>
<feature type="domain" description="Thioredoxin" evidence="2">
    <location>
        <begin position="55"/>
        <end position="183"/>
    </location>
</feature>
<reference evidence="3 4" key="1">
    <citation type="submission" date="2020-06" db="EMBL/GenBank/DDBJ databases">
        <title>Nonomuraea sp. SMC257, a novel actinomycete isolated from soil.</title>
        <authorList>
            <person name="Chanama M."/>
        </authorList>
    </citation>
    <scope>NUCLEOTIDE SEQUENCE [LARGE SCALE GENOMIC DNA]</scope>
    <source>
        <strain evidence="3 4">SMC257</strain>
    </source>
</reference>
<proteinExistence type="predicted"/>
<dbReference type="RefSeq" id="WP_175587853.1">
    <property type="nucleotide sequence ID" value="NZ_JABWGN010000001.1"/>
</dbReference>
<evidence type="ECO:0000259" key="2">
    <source>
        <dbReference type="PROSITE" id="PS51352"/>
    </source>
</evidence>
<keyword evidence="1" id="KW-1133">Transmembrane helix</keyword>
<dbReference type="AlphaFoldDB" id="A0A7Y6I2B5"/>
<dbReference type="EMBL" id="JABWGN010000001">
    <property type="protein sequence ID" value="NUW30420.1"/>
    <property type="molecule type" value="Genomic_DNA"/>
</dbReference>
<dbReference type="InterPro" id="IPR013766">
    <property type="entry name" value="Thioredoxin_domain"/>
</dbReference>
<gene>
    <name evidence="3" type="ORF">HTZ77_03120</name>
</gene>
<sequence length="183" mass="19619">MPFLTALVILFVALGIVNLLLTFGVVRRLREHTRVLERLVRAGGTHAPPEFTDLPRAGDAVGAFTATTVDGEPVSPERLPGRTVAVFLAPECGSCRDKVPAIAAWAGDRDREQVLVVLDGQVTDPADMVRALGPVARVVVEKEGTPVADAFHVRSFPAFCVVERGRMTEVGVDFSRLPAPARA</sequence>
<dbReference type="InterPro" id="IPR036249">
    <property type="entry name" value="Thioredoxin-like_sf"/>
</dbReference>
<organism evidence="3 4">
    <name type="scientific">Nonomuraea montanisoli</name>
    <dbReference type="NCBI Taxonomy" id="2741721"/>
    <lineage>
        <taxon>Bacteria</taxon>
        <taxon>Bacillati</taxon>
        <taxon>Actinomycetota</taxon>
        <taxon>Actinomycetes</taxon>
        <taxon>Streptosporangiales</taxon>
        <taxon>Streptosporangiaceae</taxon>
        <taxon>Nonomuraea</taxon>
    </lineage>
</organism>
<evidence type="ECO:0000256" key="1">
    <source>
        <dbReference type="SAM" id="Phobius"/>
    </source>
</evidence>
<feature type="transmembrane region" description="Helical" evidence="1">
    <location>
        <begin position="6"/>
        <end position="26"/>
    </location>
</feature>
<dbReference type="PROSITE" id="PS51352">
    <property type="entry name" value="THIOREDOXIN_2"/>
    <property type="match status" value="1"/>
</dbReference>
<comment type="caution">
    <text evidence="3">The sequence shown here is derived from an EMBL/GenBank/DDBJ whole genome shotgun (WGS) entry which is preliminary data.</text>
</comment>
<accession>A0A7Y6I2B5</accession>